<dbReference type="PROSITE" id="PS50097">
    <property type="entry name" value="BTB"/>
    <property type="match status" value="1"/>
</dbReference>
<dbReference type="Gene3D" id="3.30.710.10">
    <property type="entry name" value="Potassium Channel Kv1.1, Chain A"/>
    <property type="match status" value="1"/>
</dbReference>
<dbReference type="EMBL" id="CAJFCW020000001">
    <property type="protein sequence ID" value="CAG9084397.1"/>
    <property type="molecule type" value="Genomic_DNA"/>
</dbReference>
<evidence type="ECO:0000313" key="2">
    <source>
        <dbReference type="EMBL" id="CAD5207115.1"/>
    </source>
</evidence>
<evidence type="ECO:0000259" key="1">
    <source>
        <dbReference type="PROSITE" id="PS50097"/>
    </source>
</evidence>
<dbReference type="InterPro" id="IPR011333">
    <property type="entry name" value="SKP1/BTB/POZ_sf"/>
</dbReference>
<dbReference type="EMBL" id="CAJFDH010000001">
    <property type="protein sequence ID" value="CAD5207115.1"/>
    <property type="molecule type" value="Genomic_DNA"/>
</dbReference>
<dbReference type="AlphaFoldDB" id="A0A811JUX1"/>
<dbReference type="Proteomes" id="UP000614601">
    <property type="component" value="Unassembled WGS sequence"/>
</dbReference>
<dbReference type="Pfam" id="PF00651">
    <property type="entry name" value="BTB"/>
    <property type="match status" value="1"/>
</dbReference>
<comment type="caution">
    <text evidence="2">The sequence shown here is derived from an EMBL/GenBank/DDBJ whole genome shotgun (WGS) entry which is preliminary data.</text>
</comment>
<gene>
    <name evidence="2" type="ORF">BOKJ2_LOCUS1799</name>
</gene>
<accession>A0A811JUX1</accession>
<organism evidence="2 3">
    <name type="scientific">Bursaphelenchus okinawaensis</name>
    <dbReference type="NCBI Taxonomy" id="465554"/>
    <lineage>
        <taxon>Eukaryota</taxon>
        <taxon>Metazoa</taxon>
        <taxon>Ecdysozoa</taxon>
        <taxon>Nematoda</taxon>
        <taxon>Chromadorea</taxon>
        <taxon>Rhabditida</taxon>
        <taxon>Tylenchina</taxon>
        <taxon>Tylenchomorpha</taxon>
        <taxon>Aphelenchoidea</taxon>
        <taxon>Aphelenchoididae</taxon>
        <taxon>Bursaphelenchus</taxon>
    </lineage>
</organism>
<proteinExistence type="predicted"/>
<feature type="domain" description="BTB" evidence="1">
    <location>
        <begin position="44"/>
        <end position="108"/>
    </location>
</feature>
<dbReference type="SUPFAM" id="SSF54695">
    <property type="entry name" value="POZ domain"/>
    <property type="match status" value="1"/>
</dbReference>
<dbReference type="PANTHER" id="PTHR24413">
    <property type="entry name" value="SPECKLE-TYPE POZ PROTEIN"/>
    <property type="match status" value="1"/>
</dbReference>
<protein>
    <recommendedName>
        <fullName evidence="1">BTB domain-containing protein</fullName>
    </recommendedName>
</protein>
<sequence>MSNPSLIAQNQKAIQERILCLQGRLAEIVEHKDGNNMFNQSEFSDFKVKVGKTNTKTYFVSRFLMAQRSSVFQTMFKTQFKEVMDEEMEIKADVNAVEAMLLFIHQNKKVENVDLAMKVVQLAHLYEINLLQDQCELFLLENIKLKRAQECWTVADSLGMDYLAYKCVEVIYLNYRLPELKPDVKEQVNDVPVVKEIVFNKYDALDFTDLHLNGRKKLLVRLKNHMGRGDMHFYCGFRNDRQHNVAKNGSDVEILFDADEMKTKYAGKQDFVIIWVYSYAGGNKIIECFMVYF</sequence>
<dbReference type="OrthoDB" id="10249567at2759"/>
<dbReference type="SMART" id="SM00225">
    <property type="entry name" value="BTB"/>
    <property type="match status" value="1"/>
</dbReference>
<keyword evidence="3" id="KW-1185">Reference proteome</keyword>
<dbReference type="CDD" id="cd18186">
    <property type="entry name" value="BTB_POZ_ZBTB_KLHL-like"/>
    <property type="match status" value="1"/>
</dbReference>
<dbReference type="InterPro" id="IPR000210">
    <property type="entry name" value="BTB/POZ_dom"/>
</dbReference>
<evidence type="ECO:0000313" key="3">
    <source>
        <dbReference type="Proteomes" id="UP000614601"/>
    </source>
</evidence>
<name>A0A811JUX1_9BILA</name>
<dbReference type="Proteomes" id="UP000783686">
    <property type="component" value="Unassembled WGS sequence"/>
</dbReference>
<reference evidence="2" key="1">
    <citation type="submission" date="2020-09" db="EMBL/GenBank/DDBJ databases">
        <authorList>
            <person name="Kikuchi T."/>
        </authorList>
    </citation>
    <scope>NUCLEOTIDE SEQUENCE</scope>
    <source>
        <strain evidence="2">SH1</strain>
    </source>
</reference>